<keyword evidence="2" id="KW-0812">Transmembrane</keyword>
<name>A0A4R8J0X5_9GAMM</name>
<protein>
    <submittedName>
        <fullName evidence="3">Type IV pilus assembly protein PilO</fullName>
    </submittedName>
</protein>
<organism evidence="3 4">
    <name type="scientific">Thiohalophilus thiocyanatoxydans</name>
    <dbReference type="NCBI Taxonomy" id="381308"/>
    <lineage>
        <taxon>Bacteria</taxon>
        <taxon>Pseudomonadati</taxon>
        <taxon>Pseudomonadota</taxon>
        <taxon>Gammaproteobacteria</taxon>
        <taxon>Thiohalomonadales</taxon>
        <taxon>Thiohalophilaceae</taxon>
        <taxon>Thiohalophilus</taxon>
    </lineage>
</organism>
<dbReference type="OrthoDB" id="9802133at2"/>
<keyword evidence="2" id="KW-1133">Transmembrane helix</keyword>
<dbReference type="PANTHER" id="PTHR39555">
    <property type="entry name" value="FIMBRIAL ASSEMBLY PROTEIN PILO-LIKE PROTEIN-RELATED"/>
    <property type="match status" value="1"/>
</dbReference>
<sequence>MKDLDLSELDLSTIGSWPTAAKAAVVAVVCVAVLALGYFLHVQKKMEQLEQVRGKEPTLKRQFEKKQAKAANLDAYKEQMQDMEESFGTMLRQLPSKTEVDDLLVDVSQTGLSSGIEFELFKPQSERQIEFYAELPIQISMLGTYHQFGRFVSGVAALPRIVTLHDIKLSNSRDGRLKMDVTAKTYRYLDEDELASAKKK</sequence>
<dbReference type="EMBL" id="SOQX01000001">
    <property type="protein sequence ID" value="TDY03957.1"/>
    <property type="molecule type" value="Genomic_DNA"/>
</dbReference>
<dbReference type="PANTHER" id="PTHR39555:SF1">
    <property type="entry name" value="TYPE IV PILUS INNER MEMBRANE COMPONENT PILO"/>
    <property type="match status" value="1"/>
</dbReference>
<dbReference type="InterPro" id="IPR014717">
    <property type="entry name" value="Transl_elong_EF1B/ribsomal_bS6"/>
</dbReference>
<keyword evidence="2" id="KW-0472">Membrane</keyword>
<feature type="coiled-coil region" evidence="1">
    <location>
        <begin position="66"/>
        <end position="93"/>
    </location>
</feature>
<dbReference type="Gene3D" id="3.30.70.60">
    <property type="match status" value="1"/>
</dbReference>
<evidence type="ECO:0000313" key="3">
    <source>
        <dbReference type="EMBL" id="TDY03957.1"/>
    </source>
</evidence>
<dbReference type="PIRSF" id="PIRSF016482">
    <property type="entry name" value="PilO"/>
    <property type="match status" value="1"/>
</dbReference>
<reference evidence="3 4" key="1">
    <citation type="submission" date="2019-03" db="EMBL/GenBank/DDBJ databases">
        <title>Genomic Encyclopedia of Type Strains, Phase IV (KMG-IV): sequencing the most valuable type-strain genomes for metagenomic binning, comparative biology and taxonomic classification.</title>
        <authorList>
            <person name="Goeker M."/>
        </authorList>
    </citation>
    <scope>NUCLEOTIDE SEQUENCE [LARGE SCALE GENOMIC DNA]</scope>
    <source>
        <strain evidence="3 4">DSM 16326</strain>
    </source>
</reference>
<dbReference type="GO" id="GO:0043683">
    <property type="term" value="P:type IV pilus assembly"/>
    <property type="evidence" value="ECO:0007669"/>
    <property type="project" value="InterPro"/>
</dbReference>
<comment type="caution">
    <text evidence="3">The sequence shown here is derived from an EMBL/GenBank/DDBJ whole genome shotgun (WGS) entry which is preliminary data.</text>
</comment>
<keyword evidence="4" id="KW-1185">Reference proteome</keyword>
<proteinExistence type="predicted"/>
<keyword evidence="1" id="KW-0175">Coiled coil</keyword>
<dbReference type="RefSeq" id="WP_134080523.1">
    <property type="nucleotide sequence ID" value="NZ_SOQX01000001.1"/>
</dbReference>
<feature type="transmembrane region" description="Helical" evidence="2">
    <location>
        <begin position="20"/>
        <end position="40"/>
    </location>
</feature>
<dbReference type="Gene3D" id="1.10.287.540">
    <property type="entry name" value="Helix hairpin bin"/>
    <property type="match status" value="1"/>
</dbReference>
<evidence type="ECO:0000313" key="4">
    <source>
        <dbReference type="Proteomes" id="UP000294914"/>
    </source>
</evidence>
<dbReference type="Proteomes" id="UP000294914">
    <property type="component" value="Unassembled WGS sequence"/>
</dbReference>
<accession>A0A4R8J0X5</accession>
<dbReference type="AlphaFoldDB" id="A0A4R8J0X5"/>
<dbReference type="Pfam" id="PF04350">
    <property type="entry name" value="PilO"/>
    <property type="match status" value="1"/>
</dbReference>
<dbReference type="GO" id="GO:0043107">
    <property type="term" value="P:type IV pilus-dependent motility"/>
    <property type="evidence" value="ECO:0007669"/>
    <property type="project" value="InterPro"/>
</dbReference>
<evidence type="ECO:0000256" key="2">
    <source>
        <dbReference type="SAM" id="Phobius"/>
    </source>
</evidence>
<dbReference type="InterPro" id="IPR007445">
    <property type="entry name" value="PilO"/>
</dbReference>
<gene>
    <name evidence="3" type="ORF">EDC23_0328</name>
</gene>
<evidence type="ECO:0000256" key="1">
    <source>
        <dbReference type="SAM" id="Coils"/>
    </source>
</evidence>